<accession>A0A540WMZ6</accession>
<evidence type="ECO:0000313" key="2">
    <source>
        <dbReference type="Proteomes" id="UP000315369"/>
    </source>
</evidence>
<dbReference type="EMBL" id="VIFM01000258">
    <property type="protein sequence ID" value="TQF10398.1"/>
    <property type="molecule type" value="Genomic_DNA"/>
</dbReference>
<name>A0A540WMZ6_9BACT</name>
<dbReference type="RefSeq" id="WP_141647825.1">
    <property type="nucleotide sequence ID" value="NZ_VIFM01000258.1"/>
</dbReference>
<sequence>MHRLFRSLAVWSLCTLQGGCGQTDISTPEEPLSSKLEPAVATLFNQDVGVIAGSAGCPSSAPALWMHMDNEDSRAASYLRDWVGSTQLDEARNTTFRFCRVDGAKFKPLETHPTTRSAYAVLMLGEICPPGSWYFSRFFDNEDRDNRNANSGGIQPNGNAAGDTIMFFCLFHGGGNPSTPAPSLPDLGFEYGVFAAQSFTFGTAKGQIFTDDEDTRNTNSYSVWSEYRHLALTMVSEGENTYMHVARAGAISCGDNVCNGFESELTCPADCTRCGDASCGPLENPTSCPYDCGSCGDGVCGYNEEIFSCPSDCDICGNGICGPTETPSDCSADCG</sequence>
<dbReference type="OrthoDB" id="5382705at2"/>
<reference evidence="1 2" key="1">
    <citation type="submission" date="2019-06" db="EMBL/GenBank/DDBJ databases">
        <authorList>
            <person name="Livingstone P."/>
            <person name="Whitworth D."/>
        </authorList>
    </citation>
    <scope>NUCLEOTIDE SEQUENCE [LARGE SCALE GENOMIC DNA]</scope>
    <source>
        <strain evidence="1 2">AM401</strain>
    </source>
</reference>
<comment type="caution">
    <text evidence="1">The sequence shown here is derived from an EMBL/GenBank/DDBJ whole genome shotgun (WGS) entry which is preliminary data.</text>
</comment>
<evidence type="ECO:0000313" key="1">
    <source>
        <dbReference type="EMBL" id="TQF10398.1"/>
    </source>
</evidence>
<keyword evidence="2" id="KW-1185">Reference proteome</keyword>
<dbReference type="Proteomes" id="UP000315369">
    <property type="component" value="Unassembled WGS sequence"/>
</dbReference>
<organism evidence="1 2">
    <name type="scientific">Myxococcus llanfairpwllgwyngyllgogerychwyrndrobwllllantysiliogogogochensis</name>
    <dbReference type="NCBI Taxonomy" id="2590453"/>
    <lineage>
        <taxon>Bacteria</taxon>
        <taxon>Pseudomonadati</taxon>
        <taxon>Myxococcota</taxon>
        <taxon>Myxococcia</taxon>
        <taxon>Myxococcales</taxon>
        <taxon>Cystobacterineae</taxon>
        <taxon>Myxococcaceae</taxon>
        <taxon>Myxococcus</taxon>
    </lineage>
</organism>
<dbReference type="AlphaFoldDB" id="A0A540WMZ6"/>
<protein>
    <submittedName>
        <fullName evidence="1">Uncharacterized protein</fullName>
    </submittedName>
</protein>
<gene>
    <name evidence="1" type="ORF">FJV41_39725</name>
</gene>
<proteinExistence type="predicted"/>